<keyword evidence="2" id="KW-1185">Reference proteome</keyword>
<comment type="caution">
    <text evidence="1">The sequence shown here is derived from an EMBL/GenBank/DDBJ whole genome shotgun (WGS) entry which is preliminary data.</text>
</comment>
<dbReference type="EMBL" id="JAOXLN010000002">
    <property type="protein sequence ID" value="MDZ5084388.1"/>
    <property type="molecule type" value="Genomic_DNA"/>
</dbReference>
<dbReference type="Proteomes" id="UP001289645">
    <property type="component" value="Unassembled WGS sequence"/>
</dbReference>
<protein>
    <submittedName>
        <fullName evidence="1">Bifunctional 3-(3-hydroxy-phenyl)propionate/3-hydroxycinnamic acid hydroxylase</fullName>
    </submittedName>
</protein>
<reference evidence="1 2" key="1">
    <citation type="journal article" date="2021" name="Chemosphere">
        <title>Bioballs carrying a syntrophic Rhodococcus and Mycolicibacterium consortium for simultaneous sorption and biodegradation of fuel oil in contaminated freshwater.</title>
        <authorList>
            <person name="Naloka K."/>
            <person name="Polrit D."/>
            <person name="Muangchinda C."/>
            <person name="Thoetkiattikul H."/>
            <person name="Pinyakong O."/>
        </authorList>
    </citation>
    <scope>NUCLEOTIDE SEQUENCE [LARGE SCALE GENOMIC DNA]</scope>
    <source>
        <strain evidence="1 2">J101</strain>
    </source>
</reference>
<gene>
    <name evidence="1" type="ORF">OHX15_03225</name>
</gene>
<evidence type="ECO:0000313" key="2">
    <source>
        <dbReference type="Proteomes" id="UP001289645"/>
    </source>
</evidence>
<accession>A0ACC6MBW5</accession>
<organism evidence="1 2">
    <name type="scientific">Mycolicibacterium parafortuitum</name>
    <name type="common">Mycobacterium parafortuitum</name>
    <dbReference type="NCBI Taxonomy" id="39692"/>
    <lineage>
        <taxon>Bacteria</taxon>
        <taxon>Bacillati</taxon>
        <taxon>Actinomycetota</taxon>
        <taxon>Actinomycetes</taxon>
        <taxon>Mycobacteriales</taxon>
        <taxon>Mycobacteriaceae</taxon>
        <taxon>Mycolicibacterium</taxon>
    </lineage>
</organism>
<sequence length="530" mass="57935">MSAGTGSTADSEHVSVVIVGGGPTGITAATLLAQYGVDTMVLERWSQVYPQPRAVHLDDEVYRILARLGVADEFGVISRPARGLRLVTRDLTVLAEFNRDSTLTPNGFPAANMFDQPALEELLRRNLKRYACARLRPDTEVLGITTGLSGGPRLQVRDRTSGRESVVTADYVLGCDGANSVVRDAIGSTMRGRKFDQRWLVVDVETTVDLRQWDGVHQVCDEQRAATYMRIGDARYRWEFALLDNESADDFASLAALRPLIAPWTRHVGDAELTIMRVAEYTFRAQIADRWRSGPIFLLGDAAHLTPPFIGQGMGAGLRDAMNLAWKIAGVCRGELSVDVLDSYQQERKPHARQMIALALRIGRAMTAGGRFGSAARRLVLPKLRLVPGVRTRIANSETPALRRSRMVKPTVTTRGVVGRLCPNVLLHNGCRIDQELGSGFGVVTAAPLTPQQQRMVDERGAHTVAVSPGSELFDWLRDRHVTAVVVRPDRTVMCAGRDLTALCRALPTLRVDHAPAVRAGSGPGDVPTE</sequence>
<name>A0ACC6MBW5_MYCPF</name>
<evidence type="ECO:0000313" key="1">
    <source>
        <dbReference type="EMBL" id="MDZ5084388.1"/>
    </source>
</evidence>
<proteinExistence type="predicted"/>